<name>A0ABR6DI04_9HYPH</name>
<evidence type="ECO:0000313" key="1">
    <source>
        <dbReference type="EMBL" id="MBA9065722.1"/>
    </source>
</evidence>
<dbReference type="GeneID" id="96606737"/>
<keyword evidence="2" id="KW-1185">Reference proteome</keyword>
<proteinExistence type="predicted"/>
<dbReference type="Proteomes" id="UP000565455">
    <property type="component" value="Unassembled WGS sequence"/>
</dbReference>
<dbReference type="EMBL" id="JACJIM010000010">
    <property type="protein sequence ID" value="MBA9065722.1"/>
    <property type="molecule type" value="Genomic_DNA"/>
</dbReference>
<comment type="caution">
    <text evidence="1">The sequence shown here is derived from an EMBL/GenBank/DDBJ whole genome shotgun (WGS) entry which is preliminary data.</text>
</comment>
<accession>A0ABR6DI04</accession>
<dbReference type="InterPro" id="IPR017738">
    <property type="entry name" value="T6SS-assoc_VCA0118"/>
</dbReference>
<sequence length="259" mass="28393">MIALVVFAIAPAWAGTPAPPEIDACRATRDRVGRLLCFDALFKTPVEDSAAETPPPETAKVIRKPSPLRELGLDQERGRPDGVAGALVRIRPWRSAAFVEPTTFEGILTGRAGQSADLPADQRAWTADTADVFLTLREGDGVSPLGRGTLDQRSVIMLACEDDITAFYILLPKPVGHARTKFALTTDRGVTLNLHWRDYENGDVILAGRGLESIDLIKSLINSRRLAIQIDYPDGPQTYLFEAGQLTEALRPLRRACHW</sequence>
<dbReference type="RefSeq" id="WP_182593100.1">
    <property type="nucleotide sequence ID" value="NZ_JACJIM010000010.1"/>
</dbReference>
<protein>
    <submittedName>
        <fullName evidence="1">Type VI secretion system protein VasI</fullName>
    </submittedName>
</protein>
<dbReference type="Pfam" id="PF11319">
    <property type="entry name" value="VasI"/>
    <property type="match status" value="1"/>
</dbReference>
<organism evidence="1 2">
    <name type="scientific">Methylobacterium fujisawaense</name>
    <dbReference type="NCBI Taxonomy" id="107400"/>
    <lineage>
        <taxon>Bacteria</taxon>
        <taxon>Pseudomonadati</taxon>
        <taxon>Pseudomonadota</taxon>
        <taxon>Alphaproteobacteria</taxon>
        <taxon>Hyphomicrobiales</taxon>
        <taxon>Methylobacteriaceae</taxon>
        <taxon>Methylobacterium</taxon>
    </lineage>
</organism>
<gene>
    <name evidence="1" type="ORF">GGQ91_005145</name>
</gene>
<evidence type="ECO:0000313" key="2">
    <source>
        <dbReference type="Proteomes" id="UP000565455"/>
    </source>
</evidence>
<reference evidence="1 2" key="1">
    <citation type="submission" date="2020-08" db="EMBL/GenBank/DDBJ databases">
        <title>Genomic Encyclopedia of Type Strains, Phase IV (KMG-IV): sequencing the most valuable type-strain genomes for metagenomic binning, comparative biology and taxonomic classification.</title>
        <authorList>
            <person name="Goeker M."/>
        </authorList>
    </citation>
    <scope>NUCLEOTIDE SEQUENCE [LARGE SCALE GENOMIC DNA]</scope>
    <source>
        <strain evidence="1 2">DSM 5686</strain>
    </source>
</reference>